<gene>
    <name evidence="6" type="ORF">F4X14_04070</name>
</gene>
<dbReference type="Gene3D" id="3.20.20.120">
    <property type="entry name" value="Enolase-like C-terminal domain"/>
    <property type="match status" value="1"/>
</dbReference>
<dbReference type="GO" id="GO:0016836">
    <property type="term" value="F:hydro-lyase activity"/>
    <property type="evidence" value="ECO:0007669"/>
    <property type="project" value="TreeGrafter"/>
</dbReference>
<name>A0A6B1D3G0_9CHLR</name>
<feature type="domain" description="Mandelate racemase/muconate lactonizing enzyme C-terminal" evidence="5">
    <location>
        <begin position="167"/>
        <end position="270"/>
    </location>
</feature>
<comment type="similarity">
    <text evidence="2">Belongs to the mandelate racemase/muconate lactonizing enzyme family. GalD subfamily.</text>
</comment>
<dbReference type="InterPro" id="IPR029065">
    <property type="entry name" value="Enolase_C-like"/>
</dbReference>
<dbReference type="InterPro" id="IPR013341">
    <property type="entry name" value="Mandelate_racemase_N_dom"/>
</dbReference>
<dbReference type="Pfam" id="PF13378">
    <property type="entry name" value="MR_MLE_C"/>
    <property type="match status" value="1"/>
</dbReference>
<dbReference type="SFLD" id="SFLDS00001">
    <property type="entry name" value="Enolase"/>
    <property type="match status" value="1"/>
</dbReference>
<proteinExistence type="inferred from homology"/>
<dbReference type="FunFam" id="3.20.20.120:FF:000005">
    <property type="entry name" value="Putative L-rhamnonate dehydratase"/>
    <property type="match status" value="1"/>
</dbReference>
<dbReference type="GO" id="GO:0000287">
    <property type="term" value="F:magnesium ion binding"/>
    <property type="evidence" value="ECO:0007669"/>
    <property type="project" value="TreeGrafter"/>
</dbReference>
<evidence type="ECO:0000256" key="4">
    <source>
        <dbReference type="ARBA" id="ARBA00022842"/>
    </source>
</evidence>
<dbReference type="EMBL" id="VXMH01000018">
    <property type="protein sequence ID" value="MYC94126.1"/>
    <property type="molecule type" value="Genomic_DNA"/>
</dbReference>
<dbReference type="InterPro" id="IPR013342">
    <property type="entry name" value="Mandelate_racemase_C"/>
</dbReference>
<evidence type="ECO:0000256" key="2">
    <source>
        <dbReference type="ARBA" id="ARBA00010339"/>
    </source>
</evidence>
<protein>
    <submittedName>
        <fullName evidence="6">Mandelate racemase/muconate lactonizing protein</fullName>
    </submittedName>
</protein>
<dbReference type="PANTHER" id="PTHR13794:SF58">
    <property type="entry name" value="MITOCHONDRIAL ENOLASE SUPERFAMILY MEMBER 1"/>
    <property type="match status" value="1"/>
</dbReference>
<keyword evidence="4" id="KW-0460">Magnesium</keyword>
<dbReference type="GO" id="GO:0016052">
    <property type="term" value="P:carbohydrate catabolic process"/>
    <property type="evidence" value="ECO:0007669"/>
    <property type="project" value="TreeGrafter"/>
</dbReference>
<dbReference type="InterPro" id="IPR046945">
    <property type="entry name" value="RHMD-like"/>
</dbReference>
<dbReference type="AlphaFoldDB" id="A0A6B1D3G0"/>
<evidence type="ECO:0000256" key="3">
    <source>
        <dbReference type="ARBA" id="ARBA00022723"/>
    </source>
</evidence>
<evidence type="ECO:0000256" key="1">
    <source>
        <dbReference type="ARBA" id="ARBA00001946"/>
    </source>
</evidence>
<evidence type="ECO:0000259" key="5">
    <source>
        <dbReference type="SMART" id="SM00922"/>
    </source>
</evidence>
<comment type="cofactor">
    <cofactor evidence="1">
        <name>Mg(2+)</name>
        <dbReference type="ChEBI" id="CHEBI:18420"/>
    </cofactor>
</comment>
<reference evidence="6" key="1">
    <citation type="submission" date="2019-09" db="EMBL/GenBank/DDBJ databases">
        <title>Characterisation of the sponge microbiome using genome-centric metagenomics.</title>
        <authorList>
            <person name="Engelberts J.P."/>
            <person name="Robbins S.J."/>
            <person name="De Goeij J.M."/>
            <person name="Aranda M."/>
            <person name="Bell S.C."/>
            <person name="Webster N.S."/>
        </authorList>
    </citation>
    <scope>NUCLEOTIDE SEQUENCE</scope>
    <source>
        <strain evidence="6">SB0661_bin_32</strain>
    </source>
</reference>
<sequence length="397" mass="44806">MNMKITDVTVVRLQGVLESEGAFWEERLVRPLDIYPEHKAEGPHEMFAVGEGRYNITAYFVEVETDEGVSGRGGPVPFDQAFVIQTQLAPLLIGHDPLATERLWDRMYRSQVHGRKGTEMMALSAVDCALWDLKGNYFQAPVCQLLGGPTRTEVPAYASALGFSIDPELVRERARQFVAEGYRATKWFFRDGPTDGKMGMERNLRLARTLRESVGPDVDIMLDCWMSWDVPYAVQMARRLEEYAPRWLEEPVLPDKIEQYAQIRRAVNIPISGGEHEYTRWGLKQLMDAGACDVYQPDIYWCGGISETQKILALASAYDVPVIPHGHSTPASIHVIAAWPEPTTPMLEYLIKWNEVHQFFLKNPLKPVNGNVGVPTAPGIGMELDDAKIQQREVVTF</sequence>
<dbReference type="Gene3D" id="3.30.390.10">
    <property type="entry name" value="Enolase-like, N-terminal domain"/>
    <property type="match status" value="1"/>
</dbReference>
<dbReference type="PANTHER" id="PTHR13794">
    <property type="entry name" value="ENOLASE SUPERFAMILY, MANDELATE RACEMASE"/>
    <property type="match status" value="1"/>
</dbReference>
<dbReference type="InterPro" id="IPR036849">
    <property type="entry name" value="Enolase-like_C_sf"/>
</dbReference>
<organism evidence="6">
    <name type="scientific">Caldilineaceae bacterium SB0661_bin_32</name>
    <dbReference type="NCBI Taxonomy" id="2605255"/>
    <lineage>
        <taxon>Bacteria</taxon>
        <taxon>Bacillati</taxon>
        <taxon>Chloroflexota</taxon>
        <taxon>Caldilineae</taxon>
        <taxon>Caldilineales</taxon>
        <taxon>Caldilineaceae</taxon>
    </lineage>
</organism>
<dbReference type="Pfam" id="PF02746">
    <property type="entry name" value="MR_MLE_N"/>
    <property type="match status" value="1"/>
</dbReference>
<accession>A0A6B1D3G0</accession>
<evidence type="ECO:0000313" key="6">
    <source>
        <dbReference type="EMBL" id="MYC94126.1"/>
    </source>
</evidence>
<dbReference type="SUPFAM" id="SSF54826">
    <property type="entry name" value="Enolase N-terminal domain-like"/>
    <property type="match status" value="1"/>
</dbReference>
<dbReference type="SFLD" id="SFLDG00179">
    <property type="entry name" value="mandelate_racemase"/>
    <property type="match status" value="1"/>
</dbReference>
<dbReference type="SUPFAM" id="SSF51604">
    <property type="entry name" value="Enolase C-terminal domain-like"/>
    <property type="match status" value="1"/>
</dbReference>
<keyword evidence="3" id="KW-0479">Metal-binding</keyword>
<dbReference type="InterPro" id="IPR029017">
    <property type="entry name" value="Enolase-like_N"/>
</dbReference>
<comment type="caution">
    <text evidence="6">The sequence shown here is derived from an EMBL/GenBank/DDBJ whole genome shotgun (WGS) entry which is preliminary data.</text>
</comment>
<dbReference type="SMART" id="SM00922">
    <property type="entry name" value="MR_MLE"/>
    <property type="match status" value="1"/>
</dbReference>